<evidence type="ECO:0000256" key="1">
    <source>
        <dbReference type="SAM" id="MobiDB-lite"/>
    </source>
</evidence>
<protein>
    <submittedName>
        <fullName evidence="2">Uncharacterized protein</fullName>
    </submittedName>
</protein>
<proteinExistence type="predicted"/>
<evidence type="ECO:0000313" key="2">
    <source>
        <dbReference type="EMBL" id="KAI1704327.1"/>
    </source>
</evidence>
<accession>A0AAD4MSY6</accession>
<reference evidence="2" key="1">
    <citation type="submission" date="2022-01" db="EMBL/GenBank/DDBJ databases">
        <title>Genome Sequence Resource for Two Populations of Ditylenchus destructor, the Migratory Endoparasitic Phytonematode.</title>
        <authorList>
            <person name="Zhang H."/>
            <person name="Lin R."/>
            <person name="Xie B."/>
        </authorList>
    </citation>
    <scope>NUCLEOTIDE SEQUENCE</scope>
    <source>
        <strain evidence="2">BazhouSP</strain>
    </source>
</reference>
<name>A0AAD4MSY6_9BILA</name>
<evidence type="ECO:0000313" key="3">
    <source>
        <dbReference type="Proteomes" id="UP001201812"/>
    </source>
</evidence>
<dbReference type="AlphaFoldDB" id="A0AAD4MSY6"/>
<organism evidence="2 3">
    <name type="scientific">Ditylenchus destructor</name>
    <dbReference type="NCBI Taxonomy" id="166010"/>
    <lineage>
        <taxon>Eukaryota</taxon>
        <taxon>Metazoa</taxon>
        <taxon>Ecdysozoa</taxon>
        <taxon>Nematoda</taxon>
        <taxon>Chromadorea</taxon>
        <taxon>Rhabditida</taxon>
        <taxon>Tylenchina</taxon>
        <taxon>Tylenchomorpha</taxon>
        <taxon>Sphaerularioidea</taxon>
        <taxon>Anguinidae</taxon>
        <taxon>Anguininae</taxon>
        <taxon>Ditylenchus</taxon>
    </lineage>
</organism>
<sequence>MARSELGSEHGPRQGENVNENLRGPILAGQIRNPAEFVRIIENPDEWVDFDPQNWRDYSRQAKNILHIRSAQHTSKEMRQEMKPAATPQSMPQIQDFRDFRKAYLPG</sequence>
<dbReference type="EMBL" id="JAKKPZ010000069">
    <property type="protein sequence ID" value="KAI1704327.1"/>
    <property type="molecule type" value="Genomic_DNA"/>
</dbReference>
<dbReference type="Proteomes" id="UP001201812">
    <property type="component" value="Unassembled WGS sequence"/>
</dbReference>
<comment type="caution">
    <text evidence="2">The sequence shown here is derived from an EMBL/GenBank/DDBJ whole genome shotgun (WGS) entry which is preliminary data.</text>
</comment>
<feature type="compositionally biased region" description="Basic and acidic residues" evidence="1">
    <location>
        <begin position="1"/>
        <end position="13"/>
    </location>
</feature>
<gene>
    <name evidence="2" type="ORF">DdX_14323</name>
</gene>
<feature type="region of interest" description="Disordered" evidence="1">
    <location>
        <begin position="1"/>
        <end position="23"/>
    </location>
</feature>
<keyword evidence="3" id="KW-1185">Reference proteome</keyword>